<dbReference type="EMBL" id="JAICBX010000005">
    <property type="protein sequence ID" value="MBW8640197.1"/>
    <property type="molecule type" value="Genomic_DNA"/>
</dbReference>
<proteinExistence type="predicted"/>
<name>A0AAE2ZSL8_9HYPH</name>
<dbReference type="InterPro" id="IPR049445">
    <property type="entry name" value="TetR_SbtR-like_C"/>
</dbReference>
<dbReference type="AlphaFoldDB" id="A0AAE2ZSL8"/>
<comment type="caution">
    <text evidence="6">The sequence shown here is derived from an EMBL/GenBank/DDBJ whole genome shotgun (WGS) entry which is preliminary data.</text>
</comment>
<dbReference type="InterPro" id="IPR050109">
    <property type="entry name" value="HTH-type_TetR-like_transc_reg"/>
</dbReference>
<keyword evidence="3" id="KW-0804">Transcription</keyword>
<feature type="DNA-binding region" description="H-T-H motif" evidence="4">
    <location>
        <begin position="39"/>
        <end position="58"/>
    </location>
</feature>
<evidence type="ECO:0000259" key="5">
    <source>
        <dbReference type="PROSITE" id="PS50977"/>
    </source>
</evidence>
<keyword evidence="1" id="KW-0805">Transcription regulation</keyword>
<dbReference type="InterPro" id="IPR009057">
    <property type="entry name" value="Homeodomain-like_sf"/>
</dbReference>
<evidence type="ECO:0000256" key="1">
    <source>
        <dbReference type="ARBA" id="ARBA00023015"/>
    </source>
</evidence>
<organism evidence="6 7">
    <name type="scientific">Flavimaribacter sediminis</name>
    <dbReference type="NCBI Taxonomy" id="2865987"/>
    <lineage>
        <taxon>Bacteria</taxon>
        <taxon>Pseudomonadati</taxon>
        <taxon>Pseudomonadota</taxon>
        <taxon>Alphaproteobacteria</taxon>
        <taxon>Hyphomicrobiales</taxon>
        <taxon>Rhizobiaceae</taxon>
        <taxon>Flavimaribacter</taxon>
    </lineage>
</organism>
<dbReference type="Gene3D" id="1.10.357.10">
    <property type="entry name" value="Tetracycline Repressor, domain 2"/>
    <property type="match status" value="1"/>
</dbReference>
<dbReference type="GO" id="GO:0000976">
    <property type="term" value="F:transcription cis-regulatory region binding"/>
    <property type="evidence" value="ECO:0007669"/>
    <property type="project" value="TreeGrafter"/>
</dbReference>
<dbReference type="Pfam" id="PF21597">
    <property type="entry name" value="TetR_C_43"/>
    <property type="match status" value="1"/>
</dbReference>
<dbReference type="PRINTS" id="PR00455">
    <property type="entry name" value="HTHTETR"/>
</dbReference>
<keyword evidence="2 4" id="KW-0238">DNA-binding</keyword>
<gene>
    <name evidence="6" type="ORF">K1W69_23590</name>
</gene>
<protein>
    <submittedName>
        <fullName evidence="6">TetR/AcrR family transcriptional regulator</fullName>
    </submittedName>
</protein>
<dbReference type="Pfam" id="PF00440">
    <property type="entry name" value="TetR_N"/>
    <property type="match status" value="1"/>
</dbReference>
<dbReference type="PANTHER" id="PTHR30055">
    <property type="entry name" value="HTH-TYPE TRANSCRIPTIONAL REGULATOR RUTR"/>
    <property type="match status" value="1"/>
</dbReference>
<feature type="domain" description="HTH tetR-type" evidence="5">
    <location>
        <begin position="17"/>
        <end position="76"/>
    </location>
</feature>
<evidence type="ECO:0000256" key="3">
    <source>
        <dbReference type="ARBA" id="ARBA00023163"/>
    </source>
</evidence>
<dbReference type="SUPFAM" id="SSF46689">
    <property type="entry name" value="Homeodomain-like"/>
    <property type="match status" value="1"/>
</dbReference>
<keyword evidence="7" id="KW-1185">Reference proteome</keyword>
<evidence type="ECO:0000313" key="7">
    <source>
        <dbReference type="Proteomes" id="UP001196509"/>
    </source>
</evidence>
<evidence type="ECO:0000256" key="2">
    <source>
        <dbReference type="ARBA" id="ARBA00023125"/>
    </source>
</evidence>
<dbReference type="PANTHER" id="PTHR30055:SF234">
    <property type="entry name" value="HTH-TYPE TRANSCRIPTIONAL REGULATOR BETI"/>
    <property type="match status" value="1"/>
</dbReference>
<sequence length="199" mass="22011">MDVETQKTSRRPRADSIRNRERLLEAAREVFSAGGPGASLEAVARKAGVGIGTLYRHFPTREAIFQAVYRREVDEMVELADRLATEPDPADALKRWMHASVRMVATKRGMLAALSPVMDGSTEFFADTSKRLMSAISGLLDRGVAAGRLRDDITADELMRAFLGICYIPEKPGWQDTVVRLLDVFVDGLATDRDVRKSG</sequence>
<dbReference type="GO" id="GO:0003700">
    <property type="term" value="F:DNA-binding transcription factor activity"/>
    <property type="evidence" value="ECO:0007669"/>
    <property type="project" value="TreeGrafter"/>
</dbReference>
<dbReference type="SUPFAM" id="SSF48498">
    <property type="entry name" value="Tetracyclin repressor-like, C-terminal domain"/>
    <property type="match status" value="1"/>
</dbReference>
<evidence type="ECO:0000256" key="4">
    <source>
        <dbReference type="PROSITE-ProRule" id="PRU00335"/>
    </source>
</evidence>
<evidence type="ECO:0000313" key="6">
    <source>
        <dbReference type="EMBL" id="MBW8640197.1"/>
    </source>
</evidence>
<dbReference type="PROSITE" id="PS50977">
    <property type="entry name" value="HTH_TETR_2"/>
    <property type="match status" value="1"/>
</dbReference>
<reference evidence="6" key="1">
    <citation type="submission" date="2021-08" db="EMBL/GenBank/DDBJ databases">
        <title>Hoeflea bacterium WL0058 sp. nov., isolated from the sediment.</title>
        <authorList>
            <person name="Wang L."/>
            <person name="Zhang D."/>
        </authorList>
    </citation>
    <scope>NUCLEOTIDE SEQUENCE</scope>
    <source>
        <strain evidence="6">WL0058</strain>
    </source>
</reference>
<dbReference type="InterPro" id="IPR001647">
    <property type="entry name" value="HTH_TetR"/>
</dbReference>
<dbReference type="Proteomes" id="UP001196509">
    <property type="component" value="Unassembled WGS sequence"/>
</dbReference>
<accession>A0AAE2ZSL8</accession>
<dbReference type="InterPro" id="IPR036271">
    <property type="entry name" value="Tet_transcr_reg_TetR-rel_C_sf"/>
</dbReference>
<dbReference type="RefSeq" id="WP_220230910.1">
    <property type="nucleotide sequence ID" value="NZ_JAICBX010000005.1"/>
</dbReference>